<sequence length="189" mass="20263">MRIKQVGRVVAFLLGVALIVGAAVYFTRGGQSSQPLPSKAEAAKTSGTLAHGKPAPDFTGTDLDGKQVSLKDFKGKPVWLVFSASWCDACREEAPDINEAAKRYGNKVQFISVNQDSAKSDAAAFAKDFSQVYPLVLDLDAKISRRYQVMALPAHFVLDKEGKLVANTVGEVGPEEIARTLSIAQGAKH</sequence>
<reference evidence="3 4" key="1">
    <citation type="submission" date="2017-12" db="EMBL/GenBank/DDBJ databases">
        <title>Phylogenetic diversity of female urinary microbiome.</title>
        <authorList>
            <person name="Thomas-White K."/>
            <person name="Wolfe A.J."/>
        </authorList>
    </citation>
    <scope>NUCLEOTIDE SEQUENCE [LARGE SCALE GENOMIC DNA]</scope>
    <source>
        <strain evidence="3 4">UMB0402</strain>
    </source>
</reference>
<evidence type="ECO:0000256" key="1">
    <source>
        <dbReference type="SAM" id="MobiDB-lite"/>
    </source>
</evidence>
<dbReference type="GO" id="GO:0016491">
    <property type="term" value="F:oxidoreductase activity"/>
    <property type="evidence" value="ECO:0007669"/>
    <property type="project" value="InterPro"/>
</dbReference>
<name>A0A2I1ILV4_9ACTO</name>
<evidence type="ECO:0000313" key="3">
    <source>
        <dbReference type="EMBL" id="PKY72072.1"/>
    </source>
</evidence>
<comment type="caution">
    <text evidence="3">The sequence shown here is derived from an EMBL/GenBank/DDBJ whole genome shotgun (WGS) entry which is preliminary data.</text>
</comment>
<dbReference type="RefSeq" id="WP_024331299.1">
    <property type="nucleotide sequence ID" value="NZ_JASOXK010000003.1"/>
</dbReference>
<dbReference type="STRING" id="33007.HMPREF3198_00497"/>
<accession>A0A2I1ILV4</accession>
<dbReference type="PROSITE" id="PS51352">
    <property type="entry name" value="THIOREDOXIN_2"/>
    <property type="match status" value="1"/>
</dbReference>
<dbReference type="GO" id="GO:0016209">
    <property type="term" value="F:antioxidant activity"/>
    <property type="evidence" value="ECO:0007669"/>
    <property type="project" value="InterPro"/>
</dbReference>
<dbReference type="Gene3D" id="3.40.30.10">
    <property type="entry name" value="Glutaredoxin"/>
    <property type="match status" value="1"/>
</dbReference>
<dbReference type="Proteomes" id="UP000235122">
    <property type="component" value="Unassembled WGS sequence"/>
</dbReference>
<dbReference type="InterPro" id="IPR013766">
    <property type="entry name" value="Thioredoxin_domain"/>
</dbReference>
<proteinExistence type="predicted"/>
<evidence type="ECO:0000313" key="4">
    <source>
        <dbReference type="Proteomes" id="UP000235122"/>
    </source>
</evidence>
<dbReference type="CDD" id="cd02966">
    <property type="entry name" value="TlpA_like_family"/>
    <property type="match status" value="1"/>
</dbReference>
<dbReference type="EMBL" id="PKKO01000004">
    <property type="protein sequence ID" value="PKY72072.1"/>
    <property type="molecule type" value="Genomic_DNA"/>
</dbReference>
<dbReference type="PANTHER" id="PTHR42852">
    <property type="entry name" value="THIOL:DISULFIDE INTERCHANGE PROTEIN DSBE"/>
    <property type="match status" value="1"/>
</dbReference>
<dbReference type="InterPro" id="IPR050553">
    <property type="entry name" value="Thioredoxin_ResA/DsbE_sf"/>
</dbReference>
<dbReference type="Pfam" id="PF00578">
    <property type="entry name" value="AhpC-TSA"/>
    <property type="match status" value="1"/>
</dbReference>
<gene>
    <name evidence="3" type="ORF">CYJ19_07660</name>
</gene>
<feature type="region of interest" description="Disordered" evidence="1">
    <location>
        <begin position="30"/>
        <end position="61"/>
    </location>
</feature>
<dbReference type="InterPro" id="IPR000866">
    <property type="entry name" value="AhpC/TSA"/>
</dbReference>
<dbReference type="GeneID" id="35867448"/>
<dbReference type="InterPro" id="IPR036249">
    <property type="entry name" value="Thioredoxin-like_sf"/>
</dbReference>
<protein>
    <submittedName>
        <fullName evidence="3">TlpA family protein disulfide reductase</fullName>
    </submittedName>
</protein>
<feature type="domain" description="Thioredoxin" evidence="2">
    <location>
        <begin position="49"/>
        <end position="186"/>
    </location>
</feature>
<organism evidence="3 4">
    <name type="scientific">Winkia neuii</name>
    <dbReference type="NCBI Taxonomy" id="33007"/>
    <lineage>
        <taxon>Bacteria</taxon>
        <taxon>Bacillati</taxon>
        <taxon>Actinomycetota</taxon>
        <taxon>Actinomycetes</taxon>
        <taxon>Actinomycetales</taxon>
        <taxon>Actinomycetaceae</taxon>
        <taxon>Winkia</taxon>
    </lineage>
</organism>
<dbReference type="SUPFAM" id="SSF52833">
    <property type="entry name" value="Thioredoxin-like"/>
    <property type="match status" value="1"/>
</dbReference>
<dbReference type="AlphaFoldDB" id="A0A2I1ILV4"/>
<evidence type="ECO:0000259" key="2">
    <source>
        <dbReference type="PROSITE" id="PS51352"/>
    </source>
</evidence>
<dbReference type="PANTHER" id="PTHR42852:SF13">
    <property type="entry name" value="PROTEIN DIPZ"/>
    <property type="match status" value="1"/>
</dbReference>
<keyword evidence="4" id="KW-1185">Reference proteome</keyword>